<evidence type="ECO:0000313" key="3">
    <source>
        <dbReference type="Proteomes" id="UP001165079"/>
    </source>
</evidence>
<protein>
    <submittedName>
        <fullName evidence="2">Glyoxalase</fullName>
    </submittedName>
</protein>
<dbReference type="EMBL" id="BSTX01000004">
    <property type="protein sequence ID" value="GLZ80932.1"/>
    <property type="molecule type" value="Genomic_DNA"/>
</dbReference>
<reference evidence="2" key="1">
    <citation type="submission" date="2023-03" db="EMBL/GenBank/DDBJ databases">
        <title>Actinorhabdospora filicis NBRC 111898.</title>
        <authorList>
            <person name="Ichikawa N."/>
            <person name="Sato H."/>
            <person name="Tonouchi N."/>
        </authorList>
    </citation>
    <scope>NUCLEOTIDE SEQUENCE</scope>
    <source>
        <strain evidence="2">NBRC 111898</strain>
    </source>
</reference>
<evidence type="ECO:0000259" key="1">
    <source>
        <dbReference type="PROSITE" id="PS51819"/>
    </source>
</evidence>
<dbReference type="AlphaFoldDB" id="A0A9W6W5Z1"/>
<dbReference type="PROSITE" id="PS51819">
    <property type="entry name" value="VOC"/>
    <property type="match status" value="1"/>
</dbReference>
<accession>A0A9W6W5Z1</accession>
<comment type="caution">
    <text evidence="2">The sequence shown here is derived from an EMBL/GenBank/DDBJ whole genome shotgun (WGS) entry which is preliminary data.</text>
</comment>
<dbReference type="Pfam" id="PF00903">
    <property type="entry name" value="Glyoxalase"/>
    <property type="match status" value="1"/>
</dbReference>
<proteinExistence type="predicted"/>
<keyword evidence="3" id="KW-1185">Reference proteome</keyword>
<dbReference type="Gene3D" id="3.10.180.10">
    <property type="entry name" value="2,3-Dihydroxybiphenyl 1,2-Dioxygenase, domain 1"/>
    <property type="match status" value="1"/>
</dbReference>
<dbReference type="InterPro" id="IPR037523">
    <property type="entry name" value="VOC_core"/>
</dbReference>
<gene>
    <name evidence="2" type="ORF">Afil01_57390</name>
</gene>
<dbReference type="SUPFAM" id="SSF54593">
    <property type="entry name" value="Glyoxalase/Bleomycin resistance protein/Dihydroxybiphenyl dioxygenase"/>
    <property type="match status" value="1"/>
</dbReference>
<evidence type="ECO:0000313" key="2">
    <source>
        <dbReference type="EMBL" id="GLZ80932.1"/>
    </source>
</evidence>
<dbReference type="InterPro" id="IPR029068">
    <property type="entry name" value="Glyas_Bleomycin-R_OHBP_Dase"/>
</dbReference>
<organism evidence="2 3">
    <name type="scientific">Actinorhabdospora filicis</name>
    <dbReference type="NCBI Taxonomy" id="1785913"/>
    <lineage>
        <taxon>Bacteria</taxon>
        <taxon>Bacillati</taxon>
        <taxon>Actinomycetota</taxon>
        <taxon>Actinomycetes</taxon>
        <taxon>Micromonosporales</taxon>
        <taxon>Micromonosporaceae</taxon>
        <taxon>Actinorhabdospora</taxon>
    </lineage>
</organism>
<dbReference type="Proteomes" id="UP001165079">
    <property type="component" value="Unassembled WGS sequence"/>
</dbReference>
<sequence>MEITATAVSINVADVAASANFAREHFGYSEAMAADGFASLTHPQAPALIFLDENSPVLPEALRTRAAGVIVAFTVGDIDAEYARLAGVGDLVVPLKTEEWGERLFVIADPNGVHYEFVSWVSG</sequence>
<feature type="domain" description="VOC" evidence="1">
    <location>
        <begin position="4"/>
        <end position="120"/>
    </location>
</feature>
<dbReference type="RefSeq" id="WP_285666221.1">
    <property type="nucleotide sequence ID" value="NZ_BSTX01000004.1"/>
</dbReference>
<name>A0A9W6W5Z1_9ACTN</name>
<dbReference type="InterPro" id="IPR004360">
    <property type="entry name" value="Glyas_Fos-R_dOase_dom"/>
</dbReference>